<feature type="domain" description="Glycosyl transferase family 1" evidence="1">
    <location>
        <begin position="180"/>
        <end position="337"/>
    </location>
</feature>
<gene>
    <name evidence="2" type="ORF">PAHA3_4745</name>
</gene>
<dbReference type="EMBL" id="BCNV01000005">
    <property type="protein sequence ID" value="GAS84642.1"/>
    <property type="molecule type" value="Genomic_DNA"/>
</dbReference>
<evidence type="ECO:0000313" key="3">
    <source>
        <dbReference type="Proteomes" id="UP000069697"/>
    </source>
</evidence>
<keyword evidence="2" id="KW-0808">Transferase</keyword>
<dbReference type="Pfam" id="PF00534">
    <property type="entry name" value="Glycos_transf_1"/>
    <property type="match status" value="1"/>
</dbReference>
<dbReference type="GO" id="GO:0016757">
    <property type="term" value="F:glycosyltransferase activity"/>
    <property type="evidence" value="ECO:0007669"/>
    <property type="project" value="InterPro"/>
</dbReference>
<dbReference type="Gene3D" id="3.40.50.2000">
    <property type="entry name" value="Glycogen Phosphorylase B"/>
    <property type="match status" value="2"/>
</dbReference>
<proteinExistence type="predicted"/>
<dbReference type="SUPFAM" id="SSF53756">
    <property type="entry name" value="UDP-Glycosyltransferase/glycogen phosphorylase"/>
    <property type="match status" value="1"/>
</dbReference>
<dbReference type="Proteomes" id="UP000069697">
    <property type="component" value="Unassembled WGS sequence"/>
</dbReference>
<reference evidence="3" key="2">
    <citation type="submission" date="2016-01" db="EMBL/GenBank/DDBJ databases">
        <title>Draft Genome Sequence of Paenibacillus amylolyticus Heshi-A3 that Was Isolated from Fermented Rice Bran with Aging Salted Mackerel, Which Was Named Heshiko as Traditional Fermented Seafood in Japan.</title>
        <authorList>
            <person name="Akuzawa S."/>
            <person name="Nakagawa J."/>
            <person name="Kanekatsu T."/>
            <person name="Kubota E."/>
            <person name="Ohtake R."/>
            <person name="Suzuki T."/>
            <person name="Kanesaki Y."/>
        </authorList>
    </citation>
    <scope>NUCLEOTIDE SEQUENCE [LARGE SCALE GENOMIC DNA]</scope>
    <source>
        <strain evidence="3">Heshi-A3</strain>
    </source>
</reference>
<evidence type="ECO:0000313" key="2">
    <source>
        <dbReference type="EMBL" id="GAS84642.1"/>
    </source>
</evidence>
<dbReference type="RefSeq" id="WP_062837005.1">
    <property type="nucleotide sequence ID" value="NZ_BCNV01000005.1"/>
</dbReference>
<dbReference type="AlphaFoldDB" id="A0A100VRD0"/>
<sequence>MSNLSAKTKPRLVALWPECENVHLTKDLGMIPFILHKYHDYNSSIACYQMEEFPYLNNEVKGLNVERIENTGDILRDGDEYLIQNANNIDILFLMGIYSFTLSWINIFKTLNPDGKVYLKLDANLYWMNSIDMTNDVLGTLEKCDLISVESSKLHHYLSQKWPLKIELIPNGYYNFNASNDVAFEEKENVILTVGRIGTFQKANDVLLEAFKLVNEEIPDWRIKIVGNMEETFMEYLQSYFSENPTLMKKVELPGSINNRFELEKEYRKAKVFCLTSRWEGFPLVFTEAARAGCYVISTDIDPAYDITCGGKLGSLFPIDDVEKLAETLLEVCKDSGQIEKVCYEIQEVSKRNFDWVTIGNKIDRLLHLN</sequence>
<accession>A0A100VRD0</accession>
<organism evidence="2 3">
    <name type="scientific">Paenibacillus amylolyticus</name>
    <dbReference type="NCBI Taxonomy" id="1451"/>
    <lineage>
        <taxon>Bacteria</taxon>
        <taxon>Bacillati</taxon>
        <taxon>Bacillota</taxon>
        <taxon>Bacilli</taxon>
        <taxon>Bacillales</taxon>
        <taxon>Paenibacillaceae</taxon>
        <taxon>Paenibacillus</taxon>
    </lineage>
</organism>
<comment type="caution">
    <text evidence="2">The sequence shown here is derived from an EMBL/GenBank/DDBJ whole genome shotgun (WGS) entry which is preliminary data.</text>
</comment>
<protein>
    <submittedName>
        <fullName evidence="2">Glycosyl transferase</fullName>
    </submittedName>
</protein>
<evidence type="ECO:0000259" key="1">
    <source>
        <dbReference type="Pfam" id="PF00534"/>
    </source>
</evidence>
<dbReference type="PANTHER" id="PTHR12526">
    <property type="entry name" value="GLYCOSYLTRANSFERASE"/>
    <property type="match status" value="1"/>
</dbReference>
<reference evidence="2 3" key="1">
    <citation type="journal article" date="2016" name="Genome Announc.">
        <title>Draft Genome Sequence of Paenibacillus amylolyticus Heshi-A3, Isolated from Fermented Rice Bran in a Japanese Fermented Seafood Dish.</title>
        <authorList>
            <person name="Akuzawa S."/>
            <person name="Nagaoka J."/>
            <person name="Kanekatsu M."/>
            <person name="Kubota E."/>
            <person name="Ohtake R."/>
            <person name="Suzuki T."/>
            <person name="Kanesaki Y."/>
        </authorList>
    </citation>
    <scope>NUCLEOTIDE SEQUENCE [LARGE SCALE GENOMIC DNA]</scope>
    <source>
        <strain evidence="2 3">Heshi-A3</strain>
    </source>
</reference>
<name>A0A100VRD0_PAEAM</name>
<dbReference type="InterPro" id="IPR001296">
    <property type="entry name" value="Glyco_trans_1"/>
</dbReference>